<keyword evidence="1" id="KW-0472">Membrane</keyword>
<evidence type="ECO:0000313" key="3">
    <source>
        <dbReference type="Proteomes" id="UP000621560"/>
    </source>
</evidence>
<keyword evidence="1" id="KW-1133">Transmembrane helix</keyword>
<feature type="transmembrane region" description="Helical" evidence="1">
    <location>
        <begin position="12"/>
        <end position="33"/>
    </location>
</feature>
<keyword evidence="3" id="KW-1185">Reference proteome</keyword>
<reference evidence="2" key="1">
    <citation type="submission" date="2020-09" db="EMBL/GenBank/DDBJ databases">
        <title>A novel bacterium of genus Paenibacillus, isolated from South China Sea.</title>
        <authorList>
            <person name="Huang H."/>
            <person name="Mo K."/>
            <person name="Hu Y."/>
        </authorList>
    </citation>
    <scope>NUCLEOTIDE SEQUENCE</scope>
    <source>
        <strain evidence="2">IB182496</strain>
    </source>
</reference>
<comment type="caution">
    <text evidence="2">The sequence shown here is derived from an EMBL/GenBank/DDBJ whole genome shotgun (WGS) entry which is preliminary data.</text>
</comment>
<gene>
    <name evidence="2" type="ORF">IDH44_22685</name>
</gene>
<dbReference type="Pfam" id="PF14584">
    <property type="entry name" value="DUF4446"/>
    <property type="match status" value="1"/>
</dbReference>
<dbReference type="RefSeq" id="WP_190921115.1">
    <property type="nucleotide sequence ID" value="NZ_JACXIZ010000049.1"/>
</dbReference>
<protein>
    <submittedName>
        <fullName evidence="2">DUF4446 family protein</fullName>
    </submittedName>
</protein>
<proteinExistence type="predicted"/>
<dbReference type="InterPro" id="IPR027981">
    <property type="entry name" value="DUF4446"/>
</dbReference>
<evidence type="ECO:0000256" key="1">
    <source>
        <dbReference type="SAM" id="Phobius"/>
    </source>
</evidence>
<name>A0A927GUS4_9BACL</name>
<dbReference type="AlphaFoldDB" id="A0A927GUS4"/>
<dbReference type="Proteomes" id="UP000621560">
    <property type="component" value="Unassembled WGS sequence"/>
</dbReference>
<organism evidence="2 3">
    <name type="scientific">Paenibacillus sabuli</name>
    <dbReference type="NCBI Taxonomy" id="2772509"/>
    <lineage>
        <taxon>Bacteria</taxon>
        <taxon>Bacillati</taxon>
        <taxon>Bacillota</taxon>
        <taxon>Bacilli</taxon>
        <taxon>Bacillales</taxon>
        <taxon>Paenibacillaceae</taxon>
        <taxon>Paenibacillus</taxon>
    </lineage>
</organism>
<keyword evidence="1" id="KW-0812">Transmembrane</keyword>
<sequence>MEAMRNSEWMAAAILGAGVLLLMLWLIVLSVKLRKMRLTYDRWVSGAQVSNLEDVIQTFHSSLRRQEEHLQVHTEKLKALSEAMAIAHGHVGVVRYNAFAEQGSDMSFSLAIVNERRDGIVITGLHSRQETYVYAKPLKEGASMYALSTEEQQAITQALQQA</sequence>
<accession>A0A927GUS4</accession>
<dbReference type="EMBL" id="JACXIZ010000049">
    <property type="protein sequence ID" value="MBD2848012.1"/>
    <property type="molecule type" value="Genomic_DNA"/>
</dbReference>
<evidence type="ECO:0000313" key="2">
    <source>
        <dbReference type="EMBL" id="MBD2848012.1"/>
    </source>
</evidence>